<keyword evidence="3" id="KW-1185">Reference proteome</keyword>
<dbReference type="EMBL" id="JACIBT010000001">
    <property type="protein sequence ID" value="MBB3667327.1"/>
    <property type="molecule type" value="Genomic_DNA"/>
</dbReference>
<proteinExistence type="predicted"/>
<sequence>MFTTKRMEGASGQPFPRHTASVESVLVVTEGRCVLKFTDQDHAVEAGESFIVPSDAWHQVVADPAFKAVHVMPHEITFEFAE</sequence>
<dbReference type="InterPro" id="IPR013096">
    <property type="entry name" value="Cupin_2"/>
</dbReference>
<organism evidence="2 3">
    <name type="scientific">Garicola koreensis</name>
    <dbReference type="NCBI Taxonomy" id="1262554"/>
    <lineage>
        <taxon>Bacteria</taxon>
        <taxon>Bacillati</taxon>
        <taxon>Actinomycetota</taxon>
        <taxon>Actinomycetes</taxon>
        <taxon>Micrococcales</taxon>
        <taxon>Micrococcaceae</taxon>
        <taxon>Garicola</taxon>
    </lineage>
</organism>
<keyword evidence="2" id="KW-0560">Oxidoreductase</keyword>
<dbReference type="GO" id="GO:0051213">
    <property type="term" value="F:dioxygenase activity"/>
    <property type="evidence" value="ECO:0007669"/>
    <property type="project" value="UniProtKB-KW"/>
</dbReference>
<dbReference type="SUPFAM" id="SSF51182">
    <property type="entry name" value="RmlC-like cupins"/>
    <property type="match status" value="1"/>
</dbReference>
<name>A0A7W5XP00_9MICC</name>
<feature type="domain" description="Cupin type-2" evidence="1">
    <location>
        <begin position="11"/>
        <end position="63"/>
    </location>
</feature>
<gene>
    <name evidence="2" type="ORF">FHX47_000920</name>
</gene>
<dbReference type="InterPro" id="IPR014710">
    <property type="entry name" value="RmlC-like_jellyroll"/>
</dbReference>
<accession>A0A7W5XP00</accession>
<reference evidence="2 3" key="1">
    <citation type="submission" date="2020-08" db="EMBL/GenBank/DDBJ databases">
        <title>Sequencing the genomes of 1000 actinobacteria strains.</title>
        <authorList>
            <person name="Klenk H.-P."/>
        </authorList>
    </citation>
    <scope>NUCLEOTIDE SEQUENCE [LARGE SCALE GENOMIC DNA]</scope>
    <source>
        <strain evidence="2 3">DSM 28238</strain>
    </source>
</reference>
<comment type="caution">
    <text evidence="2">The sequence shown here is derived from an EMBL/GenBank/DDBJ whole genome shotgun (WGS) entry which is preliminary data.</text>
</comment>
<evidence type="ECO:0000313" key="2">
    <source>
        <dbReference type="EMBL" id="MBB3667327.1"/>
    </source>
</evidence>
<dbReference type="InterPro" id="IPR011051">
    <property type="entry name" value="RmlC_Cupin_sf"/>
</dbReference>
<evidence type="ECO:0000313" key="3">
    <source>
        <dbReference type="Proteomes" id="UP000547528"/>
    </source>
</evidence>
<dbReference type="RefSeq" id="WP_183357877.1">
    <property type="nucleotide sequence ID" value="NZ_JACIBT010000001.1"/>
</dbReference>
<dbReference type="Proteomes" id="UP000547528">
    <property type="component" value="Unassembled WGS sequence"/>
</dbReference>
<evidence type="ECO:0000259" key="1">
    <source>
        <dbReference type="Pfam" id="PF07883"/>
    </source>
</evidence>
<dbReference type="Gene3D" id="2.60.120.10">
    <property type="entry name" value="Jelly Rolls"/>
    <property type="match status" value="1"/>
</dbReference>
<protein>
    <submittedName>
        <fullName evidence="2">Quercetin dioxygenase-like cupin family protein</fullName>
    </submittedName>
</protein>
<dbReference type="AlphaFoldDB" id="A0A7W5XP00"/>
<keyword evidence="2" id="KW-0223">Dioxygenase</keyword>
<dbReference type="Pfam" id="PF07883">
    <property type="entry name" value="Cupin_2"/>
    <property type="match status" value="1"/>
</dbReference>